<dbReference type="AlphaFoldDB" id="A0A2P6TKI5"/>
<feature type="transmembrane region" description="Helical" evidence="6">
    <location>
        <begin position="327"/>
        <end position="352"/>
    </location>
</feature>
<dbReference type="OrthoDB" id="512288at2759"/>
<reference evidence="8 9" key="1">
    <citation type="journal article" date="2018" name="Plant J.">
        <title>Genome sequences of Chlorella sorokiniana UTEX 1602 and Micractinium conductrix SAG 241.80: implications to maltose excretion by a green alga.</title>
        <authorList>
            <person name="Arriola M.B."/>
            <person name="Velmurugan N."/>
            <person name="Zhang Y."/>
            <person name="Plunkett M.H."/>
            <person name="Hondzo H."/>
            <person name="Barney B.M."/>
        </authorList>
    </citation>
    <scope>NUCLEOTIDE SEQUENCE [LARGE SCALE GENOMIC DNA]</scope>
    <source>
        <strain evidence="9">UTEX 1602</strain>
    </source>
</reference>
<feature type="transmembrane region" description="Helical" evidence="6">
    <location>
        <begin position="380"/>
        <end position="402"/>
    </location>
</feature>
<accession>A0A2P6TKI5</accession>
<evidence type="ECO:0000256" key="6">
    <source>
        <dbReference type="SAM" id="Phobius"/>
    </source>
</evidence>
<feature type="transmembrane region" description="Helical" evidence="6">
    <location>
        <begin position="194"/>
        <end position="215"/>
    </location>
</feature>
<sequence>MHEAPDKAAAAPAPPAAAAALPRRLQEWAGALARLPQLLATMAFRRRSLQDELEEAALGGTLRRSLSALDLWCLGMGQAIASGIFNLTGGAALQAGSAILLSYLLAGATALCCAAVMAEFARELPISGAGFTWTITTLGELPAIFVLGNILAGQLCGQPANFFNVGSSSVNPVAFGTNIVVTLLVATGVRESALFITGVVLVHLTMLAVVMIAGFTQADPANLQPFFSGGADNCIDAAGILFFTFIGMEAPAVGAEEARNPAQLPAAIVGNTTVALFVYFFMALALLMMVPVAEVGTAAVPVSAEQYRANAFTAAFSAAGLGNWNKFVLVAAMLGALTNVVTLLYSCSFMTVEAGPNMKGSSGCLTWLTARLSLPRRRALFLLHLAALNSFSIAAATVFQTVTFQPARTSPTDTASPPFNSWLAVVVLLACWVVATLSLQLWVPLEYEPTWHIPRLLMPWVPSLCLLLVTFSLSSLSGDAWLRYAVWSGILAAFYLLYSLPASYLRHYAADWQNREELK</sequence>
<evidence type="ECO:0000256" key="2">
    <source>
        <dbReference type="ARBA" id="ARBA00008572"/>
    </source>
</evidence>
<comment type="subcellular location">
    <subcellularLocation>
        <location evidence="1">Membrane</location>
        <topology evidence="1">Multi-pass membrane protein</topology>
    </subcellularLocation>
</comment>
<proteinExistence type="inferred from homology"/>
<dbReference type="PIRSF" id="PIRSF006060">
    <property type="entry name" value="AA_transporter"/>
    <property type="match status" value="1"/>
</dbReference>
<feature type="transmembrane region" description="Helical" evidence="6">
    <location>
        <begin position="235"/>
        <end position="254"/>
    </location>
</feature>
<dbReference type="Pfam" id="PF13906">
    <property type="entry name" value="AA_permease_C"/>
    <property type="match status" value="1"/>
</dbReference>
<dbReference type="PANTHER" id="PTHR43243:SF41">
    <property type="entry name" value="CATIONIC AMINO ACID TRANSPORTER 7, CHLOROPLASTIC"/>
    <property type="match status" value="1"/>
</dbReference>
<evidence type="ECO:0000313" key="8">
    <source>
        <dbReference type="EMBL" id="PRW44548.1"/>
    </source>
</evidence>
<name>A0A2P6TKI5_CHLSO</name>
<protein>
    <submittedName>
        <fullName evidence="8">Cationic amino acid transporter 1 isoform A</fullName>
    </submittedName>
</protein>
<evidence type="ECO:0000256" key="1">
    <source>
        <dbReference type="ARBA" id="ARBA00004141"/>
    </source>
</evidence>
<feature type="transmembrane region" description="Helical" evidence="6">
    <location>
        <begin position="172"/>
        <end position="189"/>
    </location>
</feature>
<dbReference type="InterPro" id="IPR002293">
    <property type="entry name" value="AA/rel_permease1"/>
</dbReference>
<evidence type="ECO:0000259" key="7">
    <source>
        <dbReference type="Pfam" id="PF13906"/>
    </source>
</evidence>
<feature type="transmembrane region" description="Helical" evidence="6">
    <location>
        <begin position="266"/>
        <end position="290"/>
    </location>
</feature>
<evidence type="ECO:0000256" key="5">
    <source>
        <dbReference type="ARBA" id="ARBA00023136"/>
    </source>
</evidence>
<feature type="transmembrane region" description="Helical" evidence="6">
    <location>
        <begin position="71"/>
        <end position="93"/>
    </location>
</feature>
<keyword evidence="4 6" id="KW-1133">Transmembrane helix</keyword>
<comment type="caution">
    <text evidence="8">The sequence shown here is derived from an EMBL/GenBank/DDBJ whole genome shotgun (WGS) entry which is preliminary data.</text>
</comment>
<dbReference type="InterPro" id="IPR029485">
    <property type="entry name" value="CAT_C"/>
</dbReference>
<dbReference type="EMBL" id="LHPG02000013">
    <property type="protein sequence ID" value="PRW44548.1"/>
    <property type="molecule type" value="Genomic_DNA"/>
</dbReference>
<organism evidence="8 9">
    <name type="scientific">Chlorella sorokiniana</name>
    <name type="common">Freshwater green alga</name>
    <dbReference type="NCBI Taxonomy" id="3076"/>
    <lineage>
        <taxon>Eukaryota</taxon>
        <taxon>Viridiplantae</taxon>
        <taxon>Chlorophyta</taxon>
        <taxon>core chlorophytes</taxon>
        <taxon>Trebouxiophyceae</taxon>
        <taxon>Chlorellales</taxon>
        <taxon>Chlorellaceae</taxon>
        <taxon>Chlorella clade</taxon>
        <taxon>Chlorella</taxon>
    </lineage>
</organism>
<keyword evidence="3 6" id="KW-0812">Transmembrane</keyword>
<dbReference type="PANTHER" id="PTHR43243">
    <property type="entry name" value="INNER MEMBRANE TRANSPORTER YGJI-RELATED"/>
    <property type="match status" value="1"/>
</dbReference>
<feature type="transmembrane region" description="Helical" evidence="6">
    <location>
        <begin position="457"/>
        <end position="478"/>
    </location>
</feature>
<evidence type="ECO:0000256" key="3">
    <source>
        <dbReference type="ARBA" id="ARBA00022692"/>
    </source>
</evidence>
<keyword evidence="5 6" id="KW-0472">Membrane</keyword>
<feature type="domain" description="Cationic amino acid transporter C-terminal" evidence="7">
    <location>
        <begin position="457"/>
        <end position="500"/>
    </location>
</feature>
<feature type="transmembrane region" description="Helical" evidence="6">
    <location>
        <begin position="484"/>
        <end position="505"/>
    </location>
</feature>
<keyword evidence="9" id="KW-1185">Reference proteome</keyword>
<dbReference type="GO" id="GO:0005886">
    <property type="term" value="C:plasma membrane"/>
    <property type="evidence" value="ECO:0007669"/>
    <property type="project" value="TreeGrafter"/>
</dbReference>
<dbReference type="Gene3D" id="1.20.1740.10">
    <property type="entry name" value="Amino acid/polyamine transporter I"/>
    <property type="match status" value="1"/>
</dbReference>
<feature type="transmembrane region" description="Helical" evidence="6">
    <location>
        <begin position="422"/>
        <end position="445"/>
    </location>
</feature>
<dbReference type="STRING" id="3076.A0A2P6TKI5"/>
<dbReference type="GO" id="GO:0015171">
    <property type="term" value="F:amino acid transmembrane transporter activity"/>
    <property type="evidence" value="ECO:0007669"/>
    <property type="project" value="TreeGrafter"/>
</dbReference>
<feature type="transmembrane region" description="Helical" evidence="6">
    <location>
        <begin position="130"/>
        <end position="152"/>
    </location>
</feature>
<evidence type="ECO:0000256" key="4">
    <source>
        <dbReference type="ARBA" id="ARBA00022989"/>
    </source>
</evidence>
<comment type="similarity">
    <text evidence="2">Belongs to the amino acid-polyamine-organocation (APC) superfamily. Cationic amino acid transporter (CAT) (TC 2.A.3.3) family.</text>
</comment>
<dbReference type="Pfam" id="PF13520">
    <property type="entry name" value="AA_permease_2"/>
    <property type="match status" value="1"/>
</dbReference>
<feature type="transmembrane region" description="Helical" evidence="6">
    <location>
        <begin position="99"/>
        <end position="118"/>
    </location>
</feature>
<gene>
    <name evidence="8" type="ORF">C2E21_6669</name>
</gene>
<dbReference type="Proteomes" id="UP000239899">
    <property type="component" value="Unassembled WGS sequence"/>
</dbReference>
<evidence type="ECO:0000313" key="9">
    <source>
        <dbReference type="Proteomes" id="UP000239899"/>
    </source>
</evidence>